<dbReference type="Pfam" id="PF01697">
    <property type="entry name" value="Glyco_transf_92"/>
    <property type="match status" value="1"/>
</dbReference>
<dbReference type="OrthoDB" id="6433308at2759"/>
<keyword evidence="4 6" id="KW-0808">Transferase</keyword>
<keyword evidence="6" id="KW-0812">Transmembrane</keyword>
<evidence type="ECO:0000256" key="4">
    <source>
        <dbReference type="ARBA" id="ARBA00022679"/>
    </source>
</evidence>
<gene>
    <name evidence="7" type="ORF">WH47_00667</name>
</gene>
<keyword evidence="8" id="KW-1185">Reference proteome</keyword>
<keyword evidence="6" id="KW-1133">Transmembrane helix</keyword>
<reference evidence="7 8" key="1">
    <citation type="submission" date="2015-07" db="EMBL/GenBank/DDBJ databases">
        <title>The genome of Habropoda laboriosa.</title>
        <authorList>
            <person name="Pan H."/>
            <person name="Kapheim K."/>
        </authorList>
    </citation>
    <scope>NUCLEOTIDE SEQUENCE [LARGE SCALE GENOMIC DNA]</scope>
    <source>
        <strain evidence="7">0110345459</strain>
    </source>
</reference>
<name>A0A0L7R470_9HYME</name>
<organism evidence="7 8">
    <name type="scientific">Habropoda laboriosa</name>
    <dbReference type="NCBI Taxonomy" id="597456"/>
    <lineage>
        <taxon>Eukaryota</taxon>
        <taxon>Metazoa</taxon>
        <taxon>Ecdysozoa</taxon>
        <taxon>Arthropoda</taxon>
        <taxon>Hexapoda</taxon>
        <taxon>Insecta</taxon>
        <taxon>Pterygota</taxon>
        <taxon>Neoptera</taxon>
        <taxon>Endopterygota</taxon>
        <taxon>Hymenoptera</taxon>
        <taxon>Apocrita</taxon>
        <taxon>Aculeata</taxon>
        <taxon>Apoidea</taxon>
        <taxon>Anthophila</taxon>
        <taxon>Apidae</taxon>
        <taxon>Habropoda</taxon>
    </lineage>
</organism>
<dbReference type="GO" id="GO:0016020">
    <property type="term" value="C:membrane"/>
    <property type="evidence" value="ECO:0007669"/>
    <property type="project" value="UniProtKB-SubCell"/>
</dbReference>
<proteinExistence type="inferred from homology"/>
<dbReference type="EC" id="2.4.1.-" evidence="6"/>
<dbReference type="GO" id="GO:0016757">
    <property type="term" value="F:glycosyltransferase activity"/>
    <property type="evidence" value="ECO:0007669"/>
    <property type="project" value="UniProtKB-UniRule"/>
</dbReference>
<evidence type="ECO:0000256" key="3">
    <source>
        <dbReference type="ARBA" id="ARBA00022676"/>
    </source>
</evidence>
<comment type="subcellular location">
    <subcellularLocation>
        <location evidence="1">Membrane</location>
    </subcellularLocation>
</comment>
<evidence type="ECO:0000313" key="7">
    <source>
        <dbReference type="EMBL" id="KOC65643.1"/>
    </source>
</evidence>
<keyword evidence="5 6" id="KW-0472">Membrane</keyword>
<feature type="transmembrane region" description="Helical" evidence="6">
    <location>
        <begin position="6"/>
        <end position="23"/>
    </location>
</feature>
<dbReference type="InterPro" id="IPR008166">
    <property type="entry name" value="Glyco_transf_92"/>
</dbReference>
<evidence type="ECO:0000313" key="8">
    <source>
        <dbReference type="Proteomes" id="UP000053825"/>
    </source>
</evidence>
<evidence type="ECO:0000256" key="1">
    <source>
        <dbReference type="ARBA" id="ARBA00004370"/>
    </source>
</evidence>
<dbReference type="Proteomes" id="UP000053825">
    <property type="component" value="Unassembled WGS sequence"/>
</dbReference>
<dbReference type="AlphaFoldDB" id="A0A0L7R470"/>
<comment type="similarity">
    <text evidence="2 6">Belongs to the glycosyltransferase 92 family.</text>
</comment>
<dbReference type="EMBL" id="KQ414658">
    <property type="protein sequence ID" value="KOC65643.1"/>
    <property type="molecule type" value="Genomic_DNA"/>
</dbReference>
<evidence type="ECO:0000256" key="6">
    <source>
        <dbReference type="RuleBase" id="RU366017"/>
    </source>
</evidence>
<evidence type="ECO:0000256" key="5">
    <source>
        <dbReference type="ARBA" id="ARBA00023136"/>
    </source>
</evidence>
<evidence type="ECO:0000256" key="2">
    <source>
        <dbReference type="ARBA" id="ARBA00007647"/>
    </source>
</evidence>
<accession>A0A0L7R470</accession>
<protein>
    <recommendedName>
        <fullName evidence="6">Glycosyltransferase family 92 protein</fullName>
        <ecNumber evidence="6">2.4.1.-</ecNumber>
    </recommendedName>
</protein>
<keyword evidence="3 6" id="KW-0328">Glycosyltransferase</keyword>
<sequence length="439" mass="51807">MRKYYQAALVVIAVISLVSLLFYRHEYNKLRYVLEVFNYFGKPYQKNVETNCTSNVPIFSKFNMNFEEPFSSWQRLDNEVYVYSAYNIHEKEIQVIGVGSPNNIKDMQCAIFFENEMKPIFGSFNYLSIDNSFNVTNTDENVNYKGYHFYCAYTKNKIPVGIMIFTKSNTNLNDIPILPIKSQPYNLNNTNVGICVIPPSTKPMHLLHMIGFINFHDIIGVDNFIVYDFGIPNEFNSNFKELSKSQNPYWKFTYTVVPWNFPFPGIHPSIVKDLIQADCLYRTYNKIMYITTLSWEEYIVLRYHHSLIDLMTDFKRSRLRADRYKLKTLTFCMQQADSTVAKNVTFMIFKKLHFDSSIPDNQPIYIYNTHEILRKNNIYTRDIGKDLVTLHRYKHCLGKLNPETNTQDSSVLRFTEDIQNSQIFRKFITENKFLLDNNM</sequence>